<keyword evidence="5" id="KW-0539">Nucleus</keyword>
<evidence type="ECO:0000313" key="6">
    <source>
        <dbReference type="EMBL" id="KDR84811.1"/>
    </source>
</evidence>
<dbReference type="InterPro" id="IPR036081">
    <property type="entry name" value="Translin_sf"/>
</dbReference>
<comment type="subcellular location">
    <subcellularLocation>
        <location evidence="2">Cytoplasm</location>
    </subcellularLocation>
    <subcellularLocation>
        <location evidence="1">Nucleus</location>
    </subcellularLocation>
</comment>
<sequence length="277" mass="31377">MTTTASSSSNPTVLQTFNEFRADIDDSNDRRERLIKASRDITNLSKKTIFLLHRIAQGEVATTTGEPEPGKQAAQQGYEKLREIQGLYAKLQPELQGERFWKFQRQVSPGLQEYIEALSFAHYLDHGSLITFDQVQRTLMDPQGVEYFPLPVSDYLLGLSDLTGELMRFAISGIARRGGRKKASEVCAFVRGCKADFERMTPYIRELSKKQSVTTQSLEKIEDAAYAIMVRSSEYDLPPEMLDDIVAQSISSYNGYEIEPSGRRRVGTNYDEDDDNM</sequence>
<dbReference type="InterPro" id="IPR016069">
    <property type="entry name" value="Translin_C"/>
</dbReference>
<protein>
    <recommendedName>
        <fullName evidence="8">Translin</fullName>
    </recommendedName>
</protein>
<dbReference type="HOGENOM" id="CLU_067225_2_0_1"/>
<dbReference type="GO" id="GO:0005737">
    <property type="term" value="C:cytoplasm"/>
    <property type="evidence" value="ECO:0007669"/>
    <property type="project" value="UniProtKB-SubCell"/>
</dbReference>
<evidence type="ECO:0008006" key="8">
    <source>
        <dbReference type="Google" id="ProtNLM"/>
    </source>
</evidence>
<reference evidence="7" key="1">
    <citation type="journal article" date="2014" name="Proc. Natl. Acad. Sci. U.S.A.">
        <title>Extensive sampling of basidiomycete genomes demonstrates inadequacy of the white-rot/brown-rot paradigm for wood decay fungi.</title>
        <authorList>
            <person name="Riley R."/>
            <person name="Salamov A.A."/>
            <person name="Brown D.W."/>
            <person name="Nagy L.G."/>
            <person name="Floudas D."/>
            <person name="Held B.W."/>
            <person name="Levasseur A."/>
            <person name="Lombard V."/>
            <person name="Morin E."/>
            <person name="Otillar R."/>
            <person name="Lindquist E.A."/>
            <person name="Sun H."/>
            <person name="LaButti K.M."/>
            <person name="Schmutz J."/>
            <person name="Jabbour D."/>
            <person name="Luo H."/>
            <person name="Baker S.E."/>
            <person name="Pisabarro A.G."/>
            <person name="Walton J.D."/>
            <person name="Blanchette R.A."/>
            <person name="Henrissat B."/>
            <person name="Martin F."/>
            <person name="Cullen D."/>
            <person name="Hibbett D.S."/>
            <person name="Grigoriev I.V."/>
        </authorList>
    </citation>
    <scope>NUCLEOTIDE SEQUENCE [LARGE SCALE GENOMIC DNA]</scope>
    <source>
        <strain evidence="7">CBS 339.88</strain>
    </source>
</reference>
<dbReference type="AlphaFoldDB" id="A0A067TNP9"/>
<gene>
    <name evidence="6" type="ORF">GALMADRAFT_217881</name>
</gene>
<dbReference type="EMBL" id="KL142367">
    <property type="protein sequence ID" value="KDR84811.1"/>
    <property type="molecule type" value="Genomic_DNA"/>
</dbReference>
<dbReference type="InterPro" id="IPR016068">
    <property type="entry name" value="Translin_N"/>
</dbReference>
<dbReference type="Gene3D" id="1.20.58.200">
    <property type="entry name" value="Translin, domain 2"/>
    <property type="match status" value="1"/>
</dbReference>
<evidence type="ECO:0000256" key="3">
    <source>
        <dbReference type="ARBA" id="ARBA00005902"/>
    </source>
</evidence>
<dbReference type="OrthoDB" id="31005at2759"/>
<dbReference type="Pfam" id="PF01997">
    <property type="entry name" value="Translin"/>
    <property type="match status" value="1"/>
</dbReference>
<dbReference type="InterPro" id="IPR002848">
    <property type="entry name" value="Translin_fam"/>
</dbReference>
<comment type="similarity">
    <text evidence="3">Belongs to the translin family.</text>
</comment>
<dbReference type="GO" id="GO:0043565">
    <property type="term" value="F:sequence-specific DNA binding"/>
    <property type="evidence" value="ECO:0007669"/>
    <property type="project" value="InterPro"/>
</dbReference>
<accession>A0A067TNP9</accession>
<dbReference type="Gene3D" id="1.20.58.190">
    <property type="entry name" value="Translin, domain 1"/>
    <property type="match status" value="1"/>
</dbReference>
<dbReference type="SUPFAM" id="SSF74784">
    <property type="entry name" value="Translin"/>
    <property type="match status" value="1"/>
</dbReference>
<keyword evidence="7" id="KW-1185">Reference proteome</keyword>
<keyword evidence="4" id="KW-0963">Cytoplasm</keyword>
<dbReference type="PANTHER" id="PTHR10741">
    <property type="entry name" value="TRANSLIN AND TRANSLIN ASSOCIATED PROTEIN X"/>
    <property type="match status" value="1"/>
</dbReference>
<dbReference type="CDD" id="cd14820">
    <property type="entry name" value="TRAX"/>
    <property type="match status" value="1"/>
</dbReference>
<proteinExistence type="inferred from homology"/>
<evidence type="ECO:0000256" key="4">
    <source>
        <dbReference type="ARBA" id="ARBA00022490"/>
    </source>
</evidence>
<dbReference type="Proteomes" id="UP000027222">
    <property type="component" value="Unassembled WGS sequence"/>
</dbReference>
<name>A0A067TNP9_GALM3</name>
<evidence type="ECO:0000256" key="2">
    <source>
        <dbReference type="ARBA" id="ARBA00004496"/>
    </source>
</evidence>
<dbReference type="GO" id="GO:0005634">
    <property type="term" value="C:nucleus"/>
    <property type="evidence" value="ECO:0007669"/>
    <property type="project" value="UniProtKB-SubCell"/>
</dbReference>
<organism evidence="6 7">
    <name type="scientific">Galerina marginata (strain CBS 339.88)</name>
    <dbReference type="NCBI Taxonomy" id="685588"/>
    <lineage>
        <taxon>Eukaryota</taxon>
        <taxon>Fungi</taxon>
        <taxon>Dikarya</taxon>
        <taxon>Basidiomycota</taxon>
        <taxon>Agaricomycotina</taxon>
        <taxon>Agaricomycetes</taxon>
        <taxon>Agaricomycetidae</taxon>
        <taxon>Agaricales</taxon>
        <taxon>Agaricineae</taxon>
        <taxon>Strophariaceae</taxon>
        <taxon>Galerina</taxon>
    </lineage>
</organism>
<evidence type="ECO:0000313" key="7">
    <source>
        <dbReference type="Proteomes" id="UP000027222"/>
    </source>
</evidence>
<evidence type="ECO:0000256" key="5">
    <source>
        <dbReference type="ARBA" id="ARBA00023242"/>
    </source>
</evidence>
<evidence type="ECO:0000256" key="1">
    <source>
        <dbReference type="ARBA" id="ARBA00004123"/>
    </source>
</evidence>
<dbReference type="STRING" id="685588.A0A067TNP9"/>